<dbReference type="Gramene" id="PNW70709">
    <property type="protein sequence ID" value="PNW70709"/>
    <property type="gene ID" value="CHLRE_17g731500v5"/>
</dbReference>
<protein>
    <recommendedName>
        <fullName evidence="2">Right handed beta helix domain-containing protein</fullName>
    </recommendedName>
</protein>
<accession>A0A2K3CR08</accession>
<evidence type="ECO:0000256" key="1">
    <source>
        <dbReference type="ARBA" id="ARBA00022737"/>
    </source>
</evidence>
<dbReference type="KEGG" id="cre:CHLRE_17g731500v5"/>
<feature type="domain" description="Right handed beta helix" evidence="2">
    <location>
        <begin position="481"/>
        <end position="629"/>
    </location>
</feature>
<dbReference type="GO" id="GO:0042981">
    <property type="term" value="P:regulation of apoptotic process"/>
    <property type="evidence" value="ECO:0000318"/>
    <property type="project" value="GO_Central"/>
</dbReference>
<dbReference type="AlphaFoldDB" id="A0A2K3CR08"/>
<dbReference type="PANTHER" id="PTHR22990">
    <property type="entry name" value="F-BOX ONLY PROTEIN"/>
    <property type="match status" value="1"/>
</dbReference>
<dbReference type="SUPFAM" id="SSF51126">
    <property type="entry name" value="Pectin lyase-like"/>
    <property type="match status" value="2"/>
</dbReference>
<dbReference type="OrthoDB" id="531376at2759"/>
<evidence type="ECO:0000313" key="3">
    <source>
        <dbReference type="EMBL" id="PNW70709.1"/>
    </source>
</evidence>
<keyword evidence="4" id="KW-1185">Reference proteome</keyword>
<dbReference type="RefSeq" id="XP_042914890.1">
    <property type="nucleotide sequence ID" value="XM_043072431.1"/>
</dbReference>
<dbReference type="GO" id="GO:0006511">
    <property type="term" value="P:ubiquitin-dependent protein catabolic process"/>
    <property type="evidence" value="ECO:0000318"/>
    <property type="project" value="GO_Central"/>
</dbReference>
<dbReference type="InterPro" id="IPR039448">
    <property type="entry name" value="Beta_helix"/>
</dbReference>
<dbReference type="EMBL" id="CM008978">
    <property type="protein sequence ID" value="PNW70709.1"/>
    <property type="molecule type" value="Genomic_DNA"/>
</dbReference>
<proteinExistence type="predicted"/>
<dbReference type="InParanoid" id="A0A2K3CR08"/>
<name>A0A2K3CR08_CHLRE</name>
<evidence type="ECO:0000313" key="4">
    <source>
        <dbReference type="Proteomes" id="UP000006906"/>
    </source>
</evidence>
<sequence>MGAGCSSAAPDPAAVAQGAEVDTVAGPQPGYVYLSYHRADTGDQRGEGGDGAAGRIRDWLTSKGYVVLMGERDDDADGGKKAAGVQQGPVQVWYQRMQRAVECCQAFVAVCSERYGTGPEAHRELQLADGASGLPLIPLWHGGPWPPPDVHVAPLLSHLERVPRGARPLCRTVLEGVMGELLDRLQAAGVMPAPNAVDGAAAAAAAGRTSAYTSDVEWCFQPGPEDPKEEDYAVVKCYTRQLQEIVDRLSLTVRPTVLDLGGETFSGDLPQLMLADAAAAAALSAAGSPATGGTLLLSRPHVTLRNGCIKLRQDQEFRILSPGIVLDQISVVTELRQAGARASRKKLSTTGAAGGGGGAGGGIDNGDGAGGVVGYGAVYEMGRAMVVMAAGAVGLRAFNCQFTNHGPHLALWLASGATAAFHECQVEARDGGGVWVRDAGSVLIGRSCHLQNTCGPCLQVEAGGGAQLAACTLANSSMHVGLAVGGGCRVRADKCMVSGNQTGVSIYAGATVELVGCESTSNTLAGVEVREPGTTLTAIDCKLSQNSQSGLLVAQGGSARMTSCGAGGNRTHGVLVRGEGSFAALRQVTLSYNQQAGLLVNGAAKVDLVNCEAIGNKMCALIVWGAGTQAVAQDCRFNTNVQAGMAVKDGGRCELTRCAVRGNKLPSEVAGAGSWLGTRQCVMDEKPVVARGGAVQELLPEGKGGKGGKK</sequence>
<evidence type="ECO:0000259" key="2">
    <source>
        <dbReference type="Pfam" id="PF13229"/>
    </source>
</evidence>
<keyword evidence="1" id="KW-0677">Repeat</keyword>
<dbReference type="GeneID" id="5727079"/>
<dbReference type="InterPro" id="IPR011050">
    <property type="entry name" value="Pectin_lyase_fold/virulence"/>
</dbReference>
<organism evidence="3 4">
    <name type="scientific">Chlamydomonas reinhardtii</name>
    <name type="common">Chlamydomonas smithii</name>
    <dbReference type="NCBI Taxonomy" id="3055"/>
    <lineage>
        <taxon>Eukaryota</taxon>
        <taxon>Viridiplantae</taxon>
        <taxon>Chlorophyta</taxon>
        <taxon>core chlorophytes</taxon>
        <taxon>Chlorophyceae</taxon>
        <taxon>CS clade</taxon>
        <taxon>Chlamydomonadales</taxon>
        <taxon>Chlamydomonadaceae</taxon>
        <taxon>Chlamydomonas</taxon>
    </lineage>
</organism>
<dbReference type="Proteomes" id="UP000006906">
    <property type="component" value="Chromosome 17"/>
</dbReference>
<dbReference type="InterPro" id="IPR012334">
    <property type="entry name" value="Pectin_lyas_fold"/>
</dbReference>
<dbReference type="OMA" id="CELTRCA"/>
<reference evidence="3 4" key="1">
    <citation type="journal article" date="2007" name="Science">
        <title>The Chlamydomonas genome reveals the evolution of key animal and plant functions.</title>
        <authorList>
            <person name="Merchant S.S."/>
            <person name="Prochnik S.E."/>
            <person name="Vallon O."/>
            <person name="Harris E.H."/>
            <person name="Karpowicz S.J."/>
            <person name="Witman G.B."/>
            <person name="Terry A."/>
            <person name="Salamov A."/>
            <person name="Fritz-Laylin L.K."/>
            <person name="Marechal-Drouard L."/>
            <person name="Marshall W.F."/>
            <person name="Qu L.H."/>
            <person name="Nelson D.R."/>
            <person name="Sanderfoot A.A."/>
            <person name="Spalding M.H."/>
            <person name="Kapitonov V.V."/>
            <person name="Ren Q."/>
            <person name="Ferris P."/>
            <person name="Lindquist E."/>
            <person name="Shapiro H."/>
            <person name="Lucas S.M."/>
            <person name="Grimwood J."/>
            <person name="Schmutz J."/>
            <person name="Cardol P."/>
            <person name="Cerutti H."/>
            <person name="Chanfreau G."/>
            <person name="Chen C.L."/>
            <person name="Cognat V."/>
            <person name="Croft M.T."/>
            <person name="Dent R."/>
            <person name="Dutcher S."/>
            <person name="Fernandez E."/>
            <person name="Fukuzawa H."/>
            <person name="Gonzalez-Ballester D."/>
            <person name="Gonzalez-Halphen D."/>
            <person name="Hallmann A."/>
            <person name="Hanikenne M."/>
            <person name="Hippler M."/>
            <person name="Inwood W."/>
            <person name="Jabbari K."/>
            <person name="Kalanon M."/>
            <person name="Kuras R."/>
            <person name="Lefebvre P.A."/>
            <person name="Lemaire S.D."/>
            <person name="Lobanov A.V."/>
            <person name="Lohr M."/>
            <person name="Manuell A."/>
            <person name="Meier I."/>
            <person name="Mets L."/>
            <person name="Mittag M."/>
            <person name="Mittelmeier T."/>
            <person name="Moroney J.V."/>
            <person name="Moseley J."/>
            <person name="Napoli C."/>
            <person name="Nedelcu A.M."/>
            <person name="Niyogi K."/>
            <person name="Novoselov S.V."/>
            <person name="Paulsen I.T."/>
            <person name="Pazour G."/>
            <person name="Purton S."/>
            <person name="Ral J.P."/>
            <person name="Riano-Pachon D.M."/>
            <person name="Riekhof W."/>
            <person name="Rymarquis L."/>
            <person name="Schroda M."/>
            <person name="Stern D."/>
            <person name="Umen J."/>
            <person name="Willows R."/>
            <person name="Wilson N."/>
            <person name="Zimmer S.L."/>
            <person name="Allmer J."/>
            <person name="Balk J."/>
            <person name="Bisova K."/>
            <person name="Chen C.J."/>
            <person name="Elias M."/>
            <person name="Gendler K."/>
            <person name="Hauser C."/>
            <person name="Lamb M.R."/>
            <person name="Ledford H."/>
            <person name="Long J.C."/>
            <person name="Minagawa J."/>
            <person name="Page M.D."/>
            <person name="Pan J."/>
            <person name="Pootakham W."/>
            <person name="Roje S."/>
            <person name="Rose A."/>
            <person name="Stahlberg E."/>
            <person name="Terauchi A.M."/>
            <person name="Yang P."/>
            <person name="Ball S."/>
            <person name="Bowler C."/>
            <person name="Dieckmann C.L."/>
            <person name="Gladyshev V.N."/>
            <person name="Green P."/>
            <person name="Jorgensen R."/>
            <person name="Mayfield S."/>
            <person name="Mueller-Roeber B."/>
            <person name="Rajamani S."/>
            <person name="Sayre R.T."/>
            <person name="Brokstein P."/>
            <person name="Dubchak I."/>
            <person name="Goodstein D."/>
            <person name="Hornick L."/>
            <person name="Huang Y.W."/>
            <person name="Jhaveri J."/>
            <person name="Luo Y."/>
            <person name="Martinez D."/>
            <person name="Ngau W.C."/>
            <person name="Otillar B."/>
            <person name="Poliakov A."/>
            <person name="Porter A."/>
            <person name="Szajkowski L."/>
            <person name="Werner G."/>
            <person name="Zhou K."/>
            <person name="Grigoriev I.V."/>
            <person name="Rokhsar D.S."/>
            <person name="Grossman A.R."/>
        </authorList>
    </citation>
    <scope>NUCLEOTIDE SEQUENCE [LARGE SCALE GENOMIC DNA]</scope>
    <source>
        <strain evidence="4">CC-503</strain>
    </source>
</reference>
<gene>
    <name evidence="3" type="ORF">CHLRE_17g731500v5</name>
</gene>
<dbReference type="Gene3D" id="2.160.20.10">
    <property type="entry name" value="Single-stranded right-handed beta-helix, Pectin lyase-like"/>
    <property type="match status" value="1"/>
</dbReference>
<dbReference type="PANTHER" id="PTHR22990:SF15">
    <property type="entry name" value="F-BOX ONLY PROTEIN 10"/>
    <property type="match status" value="1"/>
</dbReference>
<dbReference type="InterPro" id="IPR051550">
    <property type="entry name" value="SCF-Subunits/Alg-Epimerases"/>
</dbReference>
<dbReference type="Pfam" id="PF13229">
    <property type="entry name" value="Beta_helix"/>
    <property type="match status" value="1"/>
</dbReference>